<reference evidence="1" key="1">
    <citation type="journal article" date="2015" name="Nature">
        <title>Complex archaea that bridge the gap between prokaryotes and eukaryotes.</title>
        <authorList>
            <person name="Spang A."/>
            <person name="Saw J.H."/>
            <person name="Jorgensen S.L."/>
            <person name="Zaremba-Niedzwiedzka K."/>
            <person name="Martijn J."/>
            <person name="Lind A.E."/>
            <person name="van Eijk R."/>
            <person name="Schleper C."/>
            <person name="Guy L."/>
            <person name="Ettema T.J."/>
        </authorList>
    </citation>
    <scope>NUCLEOTIDE SEQUENCE</scope>
</reference>
<dbReference type="EMBL" id="LAZR01009148">
    <property type="protein sequence ID" value="KKM74383.1"/>
    <property type="molecule type" value="Genomic_DNA"/>
</dbReference>
<protein>
    <submittedName>
        <fullName evidence="1">Uncharacterized protein</fullName>
    </submittedName>
</protein>
<evidence type="ECO:0000313" key="1">
    <source>
        <dbReference type="EMBL" id="KKM74383.1"/>
    </source>
</evidence>
<dbReference type="AlphaFoldDB" id="A0A0F9JXE8"/>
<proteinExistence type="predicted"/>
<comment type="caution">
    <text evidence="1">The sequence shown here is derived from an EMBL/GenBank/DDBJ whole genome shotgun (WGS) entry which is preliminary data.</text>
</comment>
<gene>
    <name evidence="1" type="ORF">LCGC14_1400800</name>
</gene>
<sequence>MSNRITRFSINLRERDGRQELITKLIIDGETRGGAIPLNEGDDEAKALARALDQIASSTKKTLRKVMGLSDEDVGPEYI</sequence>
<organism evidence="1">
    <name type="scientific">marine sediment metagenome</name>
    <dbReference type="NCBI Taxonomy" id="412755"/>
    <lineage>
        <taxon>unclassified sequences</taxon>
        <taxon>metagenomes</taxon>
        <taxon>ecological metagenomes</taxon>
    </lineage>
</organism>
<accession>A0A0F9JXE8</accession>
<name>A0A0F9JXE8_9ZZZZ</name>